<reference evidence="1 2" key="1">
    <citation type="submission" date="2020-05" db="EMBL/GenBank/DDBJ databases">
        <title>Genome Sequencing of Type Strains.</title>
        <authorList>
            <person name="Lemaire J.F."/>
            <person name="Inderbitzin P."/>
            <person name="Gregorio O.A."/>
            <person name="Collins S.B."/>
            <person name="Wespe N."/>
            <person name="Knight-Connoni V."/>
        </authorList>
    </citation>
    <scope>NUCLEOTIDE SEQUENCE [LARGE SCALE GENOMIC DNA]</scope>
    <source>
        <strain evidence="1 2">DSM 20512</strain>
    </source>
</reference>
<organism evidence="1 2">
    <name type="scientific">Curtobacterium citreum</name>
    <dbReference type="NCBI Taxonomy" id="2036"/>
    <lineage>
        <taxon>Bacteria</taxon>
        <taxon>Bacillati</taxon>
        <taxon>Actinomycetota</taxon>
        <taxon>Actinomycetes</taxon>
        <taxon>Micrococcales</taxon>
        <taxon>Microbacteriaceae</taxon>
        <taxon>Curtobacterium</taxon>
    </lineage>
</organism>
<sequence length="432" mass="48859">MVPLGSFVRSPFSGKQLRSIRDCTASVNIWDGSIRAGKTLVSLFAWMIFIADAPPTGEVVMIGRTRESIARNIFGVLQDRTLFGDLADQVVYTPGAPTGYILGRRVHVIGASDVKAEKTIRGMTVAGAYVDEVTVIPEEFFTQLLGRMSVKGARLFGTTNPDNPAHWLKRKFLDRIAELPDWRYFQFRMTDNPSLTPEFIAAKHREFTGLWFRRFILGEWVAAEGAVYDMWDPDRHVIRFDAMPPIRRFLGVGIDYGTNHATSAIALGLGYDRRLYLMDELRIDAAQSQHRFTDSEQARLVKQWLPKPHMPEEYGLKPEWMIADQAGASFREELSRDRPGEPPVHTHAADKDVKYGISTIASLLGDDNLRVSDRCQGFITEAPGYSWDPKRVQAGHDEPIKVADDSLDACRYVVTTLEHQWRSELRTLTLSR</sequence>
<evidence type="ECO:0000313" key="1">
    <source>
        <dbReference type="EMBL" id="NUU27915.1"/>
    </source>
</evidence>
<accession>A0A850DTW7</accession>
<gene>
    <name evidence="1" type="ORF">HP467_07290</name>
</gene>
<dbReference type="InterPro" id="IPR027417">
    <property type="entry name" value="P-loop_NTPase"/>
</dbReference>
<comment type="caution">
    <text evidence="1">The sequence shown here is derived from an EMBL/GenBank/DDBJ whole genome shotgun (WGS) entry which is preliminary data.</text>
</comment>
<evidence type="ECO:0000313" key="2">
    <source>
        <dbReference type="Proteomes" id="UP000539146"/>
    </source>
</evidence>
<dbReference type="Pfam" id="PF03237">
    <property type="entry name" value="Terminase_6N"/>
    <property type="match status" value="1"/>
</dbReference>
<dbReference type="Gene3D" id="3.40.50.300">
    <property type="entry name" value="P-loop containing nucleotide triphosphate hydrolases"/>
    <property type="match status" value="1"/>
</dbReference>
<dbReference type="RefSeq" id="WP_175325746.1">
    <property type="nucleotide sequence ID" value="NZ_JABMCG010000095.1"/>
</dbReference>
<dbReference type="Gene3D" id="3.30.420.280">
    <property type="match status" value="1"/>
</dbReference>
<proteinExistence type="predicted"/>
<name>A0A850DTW7_9MICO</name>
<dbReference type="EMBL" id="JABMCG010000095">
    <property type="protein sequence ID" value="NUU27915.1"/>
    <property type="molecule type" value="Genomic_DNA"/>
</dbReference>
<dbReference type="AlphaFoldDB" id="A0A850DTW7"/>
<protein>
    <submittedName>
        <fullName evidence="1">PBSX family phage terminase large subunit</fullName>
    </submittedName>
</protein>
<dbReference type="Proteomes" id="UP000539146">
    <property type="component" value="Unassembled WGS sequence"/>
</dbReference>